<dbReference type="OrthoDB" id="2152029at2759"/>
<dbReference type="InterPro" id="IPR013094">
    <property type="entry name" value="AB_hydrolase_3"/>
</dbReference>
<dbReference type="PANTHER" id="PTHR48081:SF31">
    <property type="entry name" value="STERYL ACETYL HYDROLASE MUG81-RELATED"/>
    <property type="match status" value="1"/>
</dbReference>
<dbReference type="AlphaFoldDB" id="A0A0L0MWI5"/>
<dbReference type="Proteomes" id="UP000036947">
    <property type="component" value="Unassembled WGS sequence"/>
</dbReference>
<accession>A0A0L0MWI5</accession>
<evidence type="ECO:0000313" key="5">
    <source>
        <dbReference type="Proteomes" id="UP000036947"/>
    </source>
</evidence>
<name>A0A0L0MWI5_TOLOC</name>
<proteinExistence type="predicted"/>
<dbReference type="STRING" id="1163406.A0A0L0MWI5"/>
<feature type="compositionally biased region" description="Basic and acidic residues" evidence="2">
    <location>
        <begin position="18"/>
        <end position="31"/>
    </location>
</feature>
<dbReference type="InterPro" id="IPR050300">
    <property type="entry name" value="GDXG_lipolytic_enzyme"/>
</dbReference>
<comment type="caution">
    <text evidence="4">The sequence shown here is derived from an EMBL/GenBank/DDBJ whole genome shotgun (WGS) entry which is preliminary data.</text>
</comment>
<dbReference type="Gene3D" id="3.40.50.1820">
    <property type="entry name" value="alpha/beta hydrolase"/>
    <property type="match status" value="1"/>
</dbReference>
<evidence type="ECO:0000256" key="1">
    <source>
        <dbReference type="ARBA" id="ARBA00022801"/>
    </source>
</evidence>
<organism evidence="4 5">
    <name type="scientific">Tolypocladium ophioglossoides (strain CBS 100239)</name>
    <name type="common">Snaketongue truffleclub</name>
    <name type="synonym">Elaphocordyceps ophioglossoides</name>
    <dbReference type="NCBI Taxonomy" id="1163406"/>
    <lineage>
        <taxon>Eukaryota</taxon>
        <taxon>Fungi</taxon>
        <taxon>Dikarya</taxon>
        <taxon>Ascomycota</taxon>
        <taxon>Pezizomycotina</taxon>
        <taxon>Sordariomycetes</taxon>
        <taxon>Hypocreomycetidae</taxon>
        <taxon>Hypocreales</taxon>
        <taxon>Ophiocordycipitaceae</taxon>
        <taxon>Tolypocladium</taxon>
    </lineage>
</organism>
<dbReference type="EMBL" id="LFRF01000068">
    <property type="protein sequence ID" value="KND86227.1"/>
    <property type="molecule type" value="Genomic_DNA"/>
</dbReference>
<evidence type="ECO:0000313" key="4">
    <source>
        <dbReference type="EMBL" id="KND86227.1"/>
    </source>
</evidence>
<evidence type="ECO:0000256" key="2">
    <source>
        <dbReference type="SAM" id="MobiDB-lite"/>
    </source>
</evidence>
<dbReference type="GO" id="GO:0016787">
    <property type="term" value="F:hydrolase activity"/>
    <property type="evidence" value="ECO:0007669"/>
    <property type="project" value="UniProtKB-KW"/>
</dbReference>
<keyword evidence="1" id="KW-0378">Hydrolase</keyword>
<keyword evidence="5" id="KW-1185">Reference proteome</keyword>
<feature type="region of interest" description="Disordered" evidence="2">
    <location>
        <begin position="1"/>
        <end position="31"/>
    </location>
</feature>
<reference evidence="4 5" key="1">
    <citation type="journal article" date="2015" name="BMC Genomics">
        <title>The genome of the truffle-parasite Tolypocladium ophioglossoides and the evolution of antifungal peptaibiotics.</title>
        <authorList>
            <person name="Quandt C.A."/>
            <person name="Bushley K.E."/>
            <person name="Spatafora J.W."/>
        </authorList>
    </citation>
    <scope>NUCLEOTIDE SEQUENCE [LARGE SCALE GENOMIC DNA]</scope>
    <source>
        <strain evidence="4 5">CBS 100239</strain>
    </source>
</reference>
<feature type="domain" description="Alpha/beta hydrolase fold-3" evidence="3">
    <location>
        <begin position="174"/>
        <end position="404"/>
    </location>
</feature>
<sequence>MLCLMPASSSRSSSPIDTRTEKTSIARRKPDNGNETLSALMLPNYYFALPVKPRLAISERLNLAAKLTTIIPLRLGYYIARLVFFALRNRFNARFYLTCAGVRMAFMSLSARQLQHVSMTAKQTYEAWLQQKAKTDGDGDDADQERLVHDIQPLEPVDASILWVGNRRKANKFVLFFHGGGFISPPLAGHFEWCWNAYVQSGVEQGVEVAVAFLQYTLSPGARFPTQLRQAAAALGALLDAGVQPADIVIGGDSAGGNLTMQLLGHLLHPHEDARRIDLAEPLAAAFLVSPWLGCNTTSRSFRENENNDMLSKAIMEKLCTEYFGGAEGASHAAAGGNAWAAPLDGDQNWLQGVDNLVPNIYVTVGKREVLADHGVGLVQALRRLSALGNIRLEESEGEAHDFILLEGQANKAGDATKRMKDWFKSVVVAG</sequence>
<dbReference type="Pfam" id="PF07859">
    <property type="entry name" value="Abhydrolase_3"/>
    <property type="match status" value="1"/>
</dbReference>
<dbReference type="InterPro" id="IPR029058">
    <property type="entry name" value="AB_hydrolase_fold"/>
</dbReference>
<dbReference type="SUPFAM" id="SSF53474">
    <property type="entry name" value="alpha/beta-Hydrolases"/>
    <property type="match status" value="1"/>
</dbReference>
<protein>
    <recommendedName>
        <fullName evidence="3">Alpha/beta hydrolase fold-3 domain-containing protein</fullName>
    </recommendedName>
</protein>
<evidence type="ECO:0000259" key="3">
    <source>
        <dbReference type="Pfam" id="PF07859"/>
    </source>
</evidence>
<gene>
    <name evidence="4" type="ORF">TOPH_09147</name>
</gene>
<dbReference type="PANTHER" id="PTHR48081">
    <property type="entry name" value="AB HYDROLASE SUPERFAMILY PROTEIN C4A8.06C"/>
    <property type="match status" value="1"/>
</dbReference>